<dbReference type="Gene3D" id="1.20.1280.50">
    <property type="match status" value="1"/>
</dbReference>
<dbReference type="PROSITE" id="PS50181">
    <property type="entry name" value="FBOX"/>
    <property type="match status" value="1"/>
</dbReference>
<dbReference type="SUPFAM" id="SSF81383">
    <property type="entry name" value="F-box domain"/>
    <property type="match status" value="1"/>
</dbReference>
<dbReference type="InterPro" id="IPR055411">
    <property type="entry name" value="LRR_FXL15/At3g58940/PEG3-like"/>
</dbReference>
<dbReference type="Gramene" id="QL06p022628:mrna">
    <property type="protein sequence ID" value="QL06p022628:mrna"/>
    <property type="gene ID" value="QL06p022628"/>
</dbReference>
<dbReference type="InterPro" id="IPR001810">
    <property type="entry name" value="F-box_dom"/>
</dbReference>
<organism evidence="2 3">
    <name type="scientific">Quercus lobata</name>
    <name type="common">Valley oak</name>
    <dbReference type="NCBI Taxonomy" id="97700"/>
    <lineage>
        <taxon>Eukaryota</taxon>
        <taxon>Viridiplantae</taxon>
        <taxon>Streptophyta</taxon>
        <taxon>Embryophyta</taxon>
        <taxon>Tracheophyta</taxon>
        <taxon>Spermatophyta</taxon>
        <taxon>Magnoliopsida</taxon>
        <taxon>eudicotyledons</taxon>
        <taxon>Gunneridae</taxon>
        <taxon>Pentapetalae</taxon>
        <taxon>rosids</taxon>
        <taxon>fabids</taxon>
        <taxon>Fagales</taxon>
        <taxon>Fagaceae</taxon>
        <taxon>Quercus</taxon>
    </lineage>
</organism>
<feature type="domain" description="F-box" evidence="1">
    <location>
        <begin position="21"/>
        <end position="57"/>
    </location>
</feature>
<sequence length="400" mass="46618">MANSSISKRQKLYCREETVGADRISDLPDCLLIHILSFLRTKQAIQTSRLSSRWKLLWTYVPKLNLDIDSFSKFECDKVGSIINFECYVSQVLAKHKAKYLRNFRLKHKLYHQKRLDRWISTFTTSALNLQELDLQIFNFPTPTPATPTPTDFFWKLPHSIFYCNKLVVLKIEGHIVLDPSSSSSFQLNTLKILRLESITFANRDSFVTLLSFCPVLEDLTLIIYDYKEFNFKICVPTLKRLSVSYLNNELKIDTPSLEYFDFECQRSYGSICPTRFQNLVCLVFKYNGHNLSVLKALLLLAPNLRVVLVDKIDTGRTQKLYWTVPPKDPNSFLSHLTTFYFRGYKGLKHEVDFVKFILEEARVLKAVRIEVHHHSKLKSVFEELSIFPRRSSTCLLSVK</sequence>
<reference evidence="2" key="2">
    <citation type="submission" date="2021-01" db="UniProtKB">
        <authorList>
            <consortium name="EnsemblPlants"/>
        </authorList>
    </citation>
    <scope>IDENTIFICATION</scope>
</reference>
<protein>
    <recommendedName>
        <fullName evidence="1">F-box domain-containing protein</fullName>
    </recommendedName>
</protein>
<dbReference type="EMBL" id="LRBV02000006">
    <property type="status" value="NOT_ANNOTATED_CDS"/>
    <property type="molecule type" value="Genomic_DNA"/>
</dbReference>
<evidence type="ECO:0000313" key="3">
    <source>
        <dbReference type="Proteomes" id="UP000594261"/>
    </source>
</evidence>
<dbReference type="FunCoup" id="A0A7N2LY81">
    <property type="interactions" value="451"/>
</dbReference>
<dbReference type="Gene3D" id="3.80.10.10">
    <property type="entry name" value="Ribonuclease Inhibitor"/>
    <property type="match status" value="1"/>
</dbReference>
<evidence type="ECO:0000259" key="1">
    <source>
        <dbReference type="PROSITE" id="PS50181"/>
    </source>
</evidence>
<dbReference type="CDD" id="cd22160">
    <property type="entry name" value="F-box_AtFBL13-like"/>
    <property type="match status" value="1"/>
</dbReference>
<dbReference type="SMART" id="SM00579">
    <property type="entry name" value="FBD"/>
    <property type="match status" value="1"/>
</dbReference>
<evidence type="ECO:0000313" key="2">
    <source>
        <dbReference type="EnsemblPlants" id="QL06p022628:mrna"/>
    </source>
</evidence>
<dbReference type="InterPro" id="IPR032675">
    <property type="entry name" value="LRR_dom_sf"/>
</dbReference>
<dbReference type="PANTHER" id="PTHR31900">
    <property type="entry name" value="F-BOX/RNI SUPERFAMILY PROTEIN-RELATED"/>
    <property type="match status" value="1"/>
</dbReference>
<dbReference type="Pfam" id="PF24758">
    <property type="entry name" value="LRR_At5g56370"/>
    <property type="match status" value="1"/>
</dbReference>
<dbReference type="InterPro" id="IPR036047">
    <property type="entry name" value="F-box-like_dom_sf"/>
</dbReference>
<dbReference type="Pfam" id="PF00646">
    <property type="entry name" value="F-box"/>
    <property type="match status" value="1"/>
</dbReference>
<dbReference type="OMA" id="MARITCC"/>
<dbReference type="Proteomes" id="UP000594261">
    <property type="component" value="Chromosome 6"/>
</dbReference>
<dbReference type="AlphaFoldDB" id="A0A7N2LY81"/>
<dbReference type="InParanoid" id="A0A7N2LY81"/>
<name>A0A7N2LY81_QUELO</name>
<reference evidence="2 3" key="1">
    <citation type="journal article" date="2016" name="G3 (Bethesda)">
        <title>First Draft Assembly and Annotation of the Genome of a California Endemic Oak Quercus lobata Nee (Fagaceae).</title>
        <authorList>
            <person name="Sork V.L."/>
            <person name="Fitz-Gibbon S.T."/>
            <person name="Puiu D."/>
            <person name="Crepeau M."/>
            <person name="Gugger P.F."/>
            <person name="Sherman R."/>
            <person name="Stevens K."/>
            <person name="Langley C.H."/>
            <person name="Pellegrini M."/>
            <person name="Salzberg S.L."/>
        </authorList>
    </citation>
    <scope>NUCLEOTIDE SEQUENCE [LARGE SCALE GENOMIC DNA]</scope>
    <source>
        <strain evidence="2 3">cv. SW786</strain>
    </source>
</reference>
<dbReference type="InterPro" id="IPR050232">
    <property type="entry name" value="FBL13/AtMIF1-like"/>
</dbReference>
<dbReference type="InterPro" id="IPR006566">
    <property type="entry name" value="FBD"/>
</dbReference>
<accession>A0A7N2LY81</accession>
<dbReference type="SUPFAM" id="SSF52047">
    <property type="entry name" value="RNI-like"/>
    <property type="match status" value="1"/>
</dbReference>
<dbReference type="EnsemblPlants" id="QL06p022628:mrna">
    <property type="protein sequence ID" value="QL06p022628:mrna"/>
    <property type="gene ID" value="QL06p022628"/>
</dbReference>
<dbReference type="InterPro" id="IPR053781">
    <property type="entry name" value="F-box_AtFBL13-like"/>
</dbReference>
<keyword evidence="3" id="KW-1185">Reference proteome</keyword>
<proteinExistence type="predicted"/>
<dbReference type="PANTHER" id="PTHR31900:SF34">
    <property type="entry name" value="EMB|CAB62440.1-RELATED"/>
    <property type="match status" value="1"/>
</dbReference>
<dbReference type="Pfam" id="PF08387">
    <property type="entry name" value="FBD"/>
    <property type="match status" value="1"/>
</dbReference>